<sequence length="573" mass="61990">MLSLLFLSFSLGGASSARAACASGGGLDLHWQDYLVTDPLPNVTFPIARNFAGNVPINNDTATNNTLFFWAFEKSNGSLTAPAGASDEPWIIWLNGGPGASSMTGLMVENGPLLVTGDYSIVDNPWSWNKLADTFWIDQPAGVGYATSDPDYGNVLAEHALGFLTNLVEIFPSLAIRPLYLAGDYAGTYIPYITKALFSTPCPPVKLRKFAIGDGTLGDYYSYSGVPVIALIETYPQLIGYDPEVFEYFKEQYQLCGFDFTLEYPPTGPLFYGSAPSSSSGNLKAVKSAWKKVWSRTQNPPISKREQSDRVLAWKRDLPPNNGTINPTWGCSLVDELVDWALTNSFPWTLGGFDYYDIPDALNPEVPSDPSVFLNDNRTRLALHAPSKIWVNEDDDLLVGGNEFLSELATNASKNGVSLIFYSGNDDSLISHRSTEVVIQNTTFGGIQGFTRKPATAFTDDHGKFAGIVHQERNVTYALFNHAGHLVPQSVPEAAFVFLREFILGSNLTGYVDPKTGAVVGGEDPTFLAHDYLAGGDAIFYGAGTTASSTVAPTATIAAWDKFITTATVIATA</sequence>
<keyword evidence="5" id="KW-0325">Glycoprotein</keyword>
<keyword evidence="2" id="KW-0121">Carboxypeptidase</keyword>
<evidence type="ECO:0000313" key="8">
    <source>
        <dbReference type="Proteomes" id="UP001215598"/>
    </source>
</evidence>
<dbReference type="PANTHER" id="PTHR11802:SF479">
    <property type="entry name" value="CARBOXYPEPTIDASE"/>
    <property type="match status" value="1"/>
</dbReference>
<dbReference type="GO" id="GO:0004185">
    <property type="term" value="F:serine-type carboxypeptidase activity"/>
    <property type="evidence" value="ECO:0007669"/>
    <property type="project" value="InterPro"/>
</dbReference>
<dbReference type="Gene3D" id="3.40.50.1820">
    <property type="entry name" value="alpha/beta hydrolase"/>
    <property type="match status" value="1"/>
</dbReference>
<organism evidence="7 8">
    <name type="scientific">Mycena metata</name>
    <dbReference type="NCBI Taxonomy" id="1033252"/>
    <lineage>
        <taxon>Eukaryota</taxon>
        <taxon>Fungi</taxon>
        <taxon>Dikarya</taxon>
        <taxon>Basidiomycota</taxon>
        <taxon>Agaricomycotina</taxon>
        <taxon>Agaricomycetes</taxon>
        <taxon>Agaricomycetidae</taxon>
        <taxon>Agaricales</taxon>
        <taxon>Marasmiineae</taxon>
        <taxon>Mycenaceae</taxon>
        <taxon>Mycena</taxon>
    </lineage>
</organism>
<comment type="similarity">
    <text evidence="1">Belongs to the peptidase S10 family.</text>
</comment>
<comment type="caution">
    <text evidence="7">The sequence shown here is derived from an EMBL/GenBank/DDBJ whole genome shotgun (WGS) entry which is preliminary data.</text>
</comment>
<gene>
    <name evidence="7" type="ORF">B0H16DRAFT_1861994</name>
</gene>
<keyword evidence="8" id="KW-1185">Reference proteome</keyword>
<dbReference type="Pfam" id="PF00450">
    <property type="entry name" value="Peptidase_S10"/>
    <property type="match status" value="2"/>
</dbReference>
<protein>
    <submittedName>
        <fullName evidence="7">Alpha/beta-hydrolase</fullName>
    </submittedName>
</protein>
<evidence type="ECO:0000256" key="5">
    <source>
        <dbReference type="ARBA" id="ARBA00023180"/>
    </source>
</evidence>
<reference evidence="7" key="1">
    <citation type="submission" date="2023-03" db="EMBL/GenBank/DDBJ databases">
        <title>Massive genome expansion in bonnet fungi (Mycena s.s.) driven by repeated elements and novel gene families across ecological guilds.</title>
        <authorList>
            <consortium name="Lawrence Berkeley National Laboratory"/>
            <person name="Harder C.B."/>
            <person name="Miyauchi S."/>
            <person name="Viragh M."/>
            <person name="Kuo A."/>
            <person name="Thoen E."/>
            <person name="Andreopoulos B."/>
            <person name="Lu D."/>
            <person name="Skrede I."/>
            <person name="Drula E."/>
            <person name="Henrissat B."/>
            <person name="Morin E."/>
            <person name="Kohler A."/>
            <person name="Barry K."/>
            <person name="LaButti K."/>
            <person name="Morin E."/>
            <person name="Salamov A."/>
            <person name="Lipzen A."/>
            <person name="Mereny Z."/>
            <person name="Hegedus B."/>
            <person name="Baldrian P."/>
            <person name="Stursova M."/>
            <person name="Weitz H."/>
            <person name="Taylor A."/>
            <person name="Grigoriev I.V."/>
            <person name="Nagy L.G."/>
            <person name="Martin F."/>
            <person name="Kauserud H."/>
        </authorList>
    </citation>
    <scope>NUCLEOTIDE SEQUENCE</scope>
    <source>
        <strain evidence="7">CBHHK182m</strain>
    </source>
</reference>
<dbReference type="EMBL" id="JARKIB010000099">
    <property type="protein sequence ID" value="KAJ7741263.1"/>
    <property type="molecule type" value="Genomic_DNA"/>
</dbReference>
<keyword evidence="3" id="KW-0645">Protease</keyword>
<proteinExistence type="inferred from homology"/>
<dbReference type="AlphaFoldDB" id="A0AAD7IGI3"/>
<keyword evidence="6" id="KW-0732">Signal</keyword>
<dbReference type="GO" id="GO:0006508">
    <property type="term" value="P:proteolysis"/>
    <property type="evidence" value="ECO:0007669"/>
    <property type="project" value="UniProtKB-KW"/>
</dbReference>
<evidence type="ECO:0000256" key="1">
    <source>
        <dbReference type="ARBA" id="ARBA00009431"/>
    </source>
</evidence>
<feature type="non-terminal residue" evidence="7">
    <location>
        <position position="1"/>
    </location>
</feature>
<dbReference type="PANTHER" id="PTHR11802">
    <property type="entry name" value="SERINE PROTEASE FAMILY S10 SERINE CARBOXYPEPTIDASE"/>
    <property type="match status" value="1"/>
</dbReference>
<dbReference type="InterPro" id="IPR029058">
    <property type="entry name" value="AB_hydrolase_fold"/>
</dbReference>
<dbReference type="PRINTS" id="PR00724">
    <property type="entry name" value="CRBOXYPTASEC"/>
</dbReference>
<dbReference type="SUPFAM" id="SSF53474">
    <property type="entry name" value="alpha/beta-Hydrolases"/>
    <property type="match status" value="1"/>
</dbReference>
<evidence type="ECO:0000256" key="6">
    <source>
        <dbReference type="SAM" id="SignalP"/>
    </source>
</evidence>
<evidence type="ECO:0000256" key="3">
    <source>
        <dbReference type="ARBA" id="ARBA00022670"/>
    </source>
</evidence>
<name>A0AAD7IGI3_9AGAR</name>
<evidence type="ECO:0000256" key="4">
    <source>
        <dbReference type="ARBA" id="ARBA00022801"/>
    </source>
</evidence>
<dbReference type="InterPro" id="IPR001563">
    <property type="entry name" value="Peptidase_S10"/>
</dbReference>
<feature type="chain" id="PRO_5041959353" evidence="6">
    <location>
        <begin position="17"/>
        <end position="573"/>
    </location>
</feature>
<feature type="signal peptide" evidence="6">
    <location>
        <begin position="1"/>
        <end position="16"/>
    </location>
</feature>
<accession>A0AAD7IGI3</accession>
<evidence type="ECO:0000256" key="2">
    <source>
        <dbReference type="ARBA" id="ARBA00022645"/>
    </source>
</evidence>
<evidence type="ECO:0000313" key="7">
    <source>
        <dbReference type="EMBL" id="KAJ7741263.1"/>
    </source>
</evidence>
<dbReference type="Proteomes" id="UP001215598">
    <property type="component" value="Unassembled WGS sequence"/>
</dbReference>
<keyword evidence="4" id="KW-0378">Hydrolase</keyword>